<proteinExistence type="predicted"/>
<sequence length="144" mass="15972">MVYEPLVVHFGNIQNVNIYPRALCPIVALMGALALPAQSFISWKIVRLQQSFWIGSVIGMFSAVSFAGSILSAFQIREYQKFTEKRALTFSAVLWLAPGAAADIIIACSLSYSLYKRRTGLRSTDAVLRRIIRLTLQTGLITCV</sequence>
<feature type="transmembrane region" description="Helical" evidence="1">
    <location>
        <begin position="94"/>
        <end position="115"/>
    </location>
</feature>
<feature type="transmembrane region" description="Helical" evidence="1">
    <location>
        <begin position="18"/>
        <end position="40"/>
    </location>
</feature>
<gene>
    <name evidence="3" type="ORF">HYPSUDRAFT_392216</name>
</gene>
<dbReference type="EMBL" id="KN817649">
    <property type="protein sequence ID" value="KJA15278.1"/>
    <property type="molecule type" value="Genomic_DNA"/>
</dbReference>
<keyword evidence="1" id="KW-0472">Membrane</keyword>
<dbReference type="AlphaFoldDB" id="A0A0D2LWQ2"/>
<evidence type="ECO:0000313" key="4">
    <source>
        <dbReference type="Proteomes" id="UP000054270"/>
    </source>
</evidence>
<evidence type="ECO:0000259" key="2">
    <source>
        <dbReference type="Pfam" id="PF20152"/>
    </source>
</evidence>
<dbReference type="InterPro" id="IPR045339">
    <property type="entry name" value="DUF6534"/>
</dbReference>
<organism evidence="3 4">
    <name type="scientific">Hypholoma sublateritium (strain FD-334 SS-4)</name>
    <dbReference type="NCBI Taxonomy" id="945553"/>
    <lineage>
        <taxon>Eukaryota</taxon>
        <taxon>Fungi</taxon>
        <taxon>Dikarya</taxon>
        <taxon>Basidiomycota</taxon>
        <taxon>Agaricomycotina</taxon>
        <taxon>Agaricomycetes</taxon>
        <taxon>Agaricomycetidae</taxon>
        <taxon>Agaricales</taxon>
        <taxon>Agaricineae</taxon>
        <taxon>Strophariaceae</taxon>
        <taxon>Hypholoma</taxon>
    </lineage>
</organism>
<dbReference type="OMA" id="WIPIVIC"/>
<evidence type="ECO:0000313" key="3">
    <source>
        <dbReference type="EMBL" id="KJA15278.1"/>
    </source>
</evidence>
<keyword evidence="1" id="KW-0812">Transmembrane</keyword>
<dbReference type="STRING" id="945553.A0A0D2LWQ2"/>
<dbReference type="PANTHER" id="PTHR40465">
    <property type="entry name" value="CHROMOSOME 1, WHOLE GENOME SHOTGUN SEQUENCE"/>
    <property type="match status" value="1"/>
</dbReference>
<feature type="domain" description="DUF6534" evidence="2">
    <location>
        <begin position="100"/>
        <end position="143"/>
    </location>
</feature>
<protein>
    <recommendedName>
        <fullName evidence="2">DUF6534 domain-containing protein</fullName>
    </recommendedName>
</protein>
<keyword evidence="1" id="KW-1133">Transmembrane helix</keyword>
<evidence type="ECO:0000256" key="1">
    <source>
        <dbReference type="SAM" id="Phobius"/>
    </source>
</evidence>
<dbReference type="Pfam" id="PF20152">
    <property type="entry name" value="DUF6534"/>
    <property type="match status" value="1"/>
</dbReference>
<dbReference type="OrthoDB" id="3265526at2759"/>
<feature type="transmembrane region" description="Helical" evidence="1">
    <location>
        <begin position="52"/>
        <end position="74"/>
    </location>
</feature>
<keyword evidence="4" id="KW-1185">Reference proteome</keyword>
<name>A0A0D2LWQ2_HYPSF</name>
<dbReference type="PANTHER" id="PTHR40465:SF1">
    <property type="entry name" value="DUF6534 DOMAIN-CONTAINING PROTEIN"/>
    <property type="match status" value="1"/>
</dbReference>
<reference evidence="4" key="1">
    <citation type="submission" date="2014-04" db="EMBL/GenBank/DDBJ databases">
        <title>Evolutionary Origins and Diversification of the Mycorrhizal Mutualists.</title>
        <authorList>
            <consortium name="DOE Joint Genome Institute"/>
            <consortium name="Mycorrhizal Genomics Consortium"/>
            <person name="Kohler A."/>
            <person name="Kuo A."/>
            <person name="Nagy L.G."/>
            <person name="Floudas D."/>
            <person name="Copeland A."/>
            <person name="Barry K.W."/>
            <person name="Cichocki N."/>
            <person name="Veneault-Fourrey C."/>
            <person name="LaButti K."/>
            <person name="Lindquist E.A."/>
            <person name="Lipzen A."/>
            <person name="Lundell T."/>
            <person name="Morin E."/>
            <person name="Murat C."/>
            <person name="Riley R."/>
            <person name="Ohm R."/>
            <person name="Sun H."/>
            <person name="Tunlid A."/>
            <person name="Henrissat B."/>
            <person name="Grigoriev I.V."/>
            <person name="Hibbett D.S."/>
            <person name="Martin F."/>
        </authorList>
    </citation>
    <scope>NUCLEOTIDE SEQUENCE [LARGE SCALE GENOMIC DNA]</scope>
    <source>
        <strain evidence="4">FD-334 SS-4</strain>
    </source>
</reference>
<accession>A0A0D2LWQ2</accession>
<dbReference type="Proteomes" id="UP000054270">
    <property type="component" value="Unassembled WGS sequence"/>
</dbReference>